<evidence type="ECO:0000313" key="3">
    <source>
        <dbReference type="Proteomes" id="UP000018542"/>
    </source>
</evidence>
<dbReference type="AlphaFoldDB" id="V5SBT1"/>
<evidence type="ECO:0000313" key="2">
    <source>
        <dbReference type="EMBL" id="AHB47988.1"/>
    </source>
</evidence>
<dbReference type="STRING" id="1029756.W911_05595"/>
<sequence length="200" mass="21909">MTAKRTEKLGKVPLPHPARRPPLPPRANGIRFSAPPVARFVPTKAVGSFVPTLTRKAFEKFGFSTAALITDWAAVAGTEIASYTMPERLRWPRGAGSADADDMESERRGATLMLRVDPARALDVEYRARQIVERINAYFGYRAVETLRIVQAPVETASGRAPGLRPSQPAATSAPDTDPLTAALARLERGVHRDRTTRRP</sequence>
<dbReference type="HOGENOM" id="CLU_104595_1_0_5"/>
<dbReference type="KEGG" id="hni:W911_05595"/>
<dbReference type="RefSeq" id="WP_023786520.1">
    <property type="nucleotide sequence ID" value="NC_022997.1"/>
</dbReference>
<reference evidence="2 3" key="1">
    <citation type="journal article" date="2014" name="Genome Announc.">
        <title>Complete Genome Sequence of Hyphomicrobium nitrativorans Strain NL23, a Denitrifying Bacterium Isolated from Biofilm of a Methanol-Fed Denitrification System Treating Seawater at the Montreal Biodome.</title>
        <authorList>
            <person name="Martineau C."/>
            <person name="Villeneuve C."/>
            <person name="Mauffrey F."/>
            <person name="Villemur R."/>
        </authorList>
    </citation>
    <scope>NUCLEOTIDE SEQUENCE [LARGE SCALE GENOMIC DNA]</scope>
    <source>
        <strain evidence="2">NL23</strain>
    </source>
</reference>
<keyword evidence="3" id="KW-1185">Reference proteome</keyword>
<evidence type="ECO:0008006" key="4">
    <source>
        <dbReference type="Google" id="ProtNLM"/>
    </source>
</evidence>
<organism evidence="2 3">
    <name type="scientific">Hyphomicrobium nitrativorans NL23</name>
    <dbReference type="NCBI Taxonomy" id="1029756"/>
    <lineage>
        <taxon>Bacteria</taxon>
        <taxon>Pseudomonadati</taxon>
        <taxon>Pseudomonadota</taxon>
        <taxon>Alphaproteobacteria</taxon>
        <taxon>Hyphomicrobiales</taxon>
        <taxon>Hyphomicrobiaceae</taxon>
        <taxon>Hyphomicrobium</taxon>
    </lineage>
</organism>
<dbReference type="Proteomes" id="UP000018542">
    <property type="component" value="Chromosome"/>
</dbReference>
<accession>V5SBT1</accession>
<proteinExistence type="predicted"/>
<feature type="region of interest" description="Disordered" evidence="1">
    <location>
        <begin position="1"/>
        <end position="27"/>
    </location>
</feature>
<feature type="compositionally biased region" description="Pro residues" evidence="1">
    <location>
        <begin position="14"/>
        <end position="25"/>
    </location>
</feature>
<evidence type="ECO:0000256" key="1">
    <source>
        <dbReference type="SAM" id="MobiDB-lite"/>
    </source>
</evidence>
<name>V5SBT1_9HYPH</name>
<feature type="region of interest" description="Disordered" evidence="1">
    <location>
        <begin position="156"/>
        <end position="181"/>
    </location>
</feature>
<feature type="compositionally biased region" description="Basic and acidic residues" evidence="1">
    <location>
        <begin position="1"/>
        <end position="10"/>
    </location>
</feature>
<gene>
    <name evidence="2" type="ORF">W911_05595</name>
</gene>
<dbReference type="InterPro" id="IPR007922">
    <property type="entry name" value="DciA-like"/>
</dbReference>
<dbReference type="EMBL" id="CP006912">
    <property type="protein sequence ID" value="AHB47988.1"/>
    <property type="molecule type" value="Genomic_DNA"/>
</dbReference>
<dbReference type="OrthoDB" id="7160947at2"/>
<dbReference type="Pfam" id="PF05258">
    <property type="entry name" value="DciA"/>
    <property type="match status" value="1"/>
</dbReference>
<protein>
    <recommendedName>
        <fullName evidence="4">DUF721 domain-containing protein</fullName>
    </recommendedName>
</protein>
<dbReference type="PATRIC" id="fig|1029756.8.peg.1176"/>